<proteinExistence type="predicted"/>
<evidence type="ECO:0000256" key="3">
    <source>
        <dbReference type="ARBA" id="ARBA00022741"/>
    </source>
</evidence>
<dbReference type="PROSITE" id="PS50893">
    <property type="entry name" value="ABC_TRANSPORTER_2"/>
    <property type="match status" value="1"/>
</dbReference>
<dbReference type="GO" id="GO:0140359">
    <property type="term" value="F:ABC-type transporter activity"/>
    <property type="evidence" value="ECO:0007669"/>
    <property type="project" value="InterPro"/>
</dbReference>
<keyword evidence="2 8" id="KW-0812">Transmembrane</keyword>
<feature type="transmembrane region" description="Helical" evidence="8">
    <location>
        <begin position="341"/>
        <end position="368"/>
    </location>
</feature>
<dbReference type="InterPro" id="IPR026082">
    <property type="entry name" value="ABCA"/>
</dbReference>
<feature type="transmembrane region" description="Helical" evidence="8">
    <location>
        <begin position="533"/>
        <end position="550"/>
    </location>
</feature>
<dbReference type="CDD" id="cd03263">
    <property type="entry name" value="ABC_subfamily_A"/>
    <property type="match status" value="1"/>
</dbReference>
<keyword evidence="5 8" id="KW-1133">Transmembrane helix</keyword>
<dbReference type="VEuPathDB" id="VectorBase:HLOH_043754"/>
<dbReference type="Pfam" id="PF00005">
    <property type="entry name" value="ABC_tran"/>
    <property type="match status" value="1"/>
</dbReference>
<comment type="subcellular location">
    <subcellularLocation>
        <location evidence="1">Membrane</location>
        <topology evidence="1">Multi-pass membrane protein</topology>
    </subcellularLocation>
</comment>
<evidence type="ECO:0000313" key="11">
    <source>
        <dbReference type="Proteomes" id="UP000821853"/>
    </source>
</evidence>
<keyword evidence="3" id="KW-0547">Nucleotide-binding</keyword>
<dbReference type="InterPro" id="IPR013525">
    <property type="entry name" value="ABC2_TM"/>
</dbReference>
<feature type="transmembrane region" description="Helical" evidence="8">
    <location>
        <begin position="461"/>
        <end position="484"/>
    </location>
</feature>
<feature type="transmembrane region" description="Helical" evidence="8">
    <location>
        <begin position="156"/>
        <end position="176"/>
    </location>
</feature>
<dbReference type="OrthoDB" id="6512918at2759"/>
<feature type="domain" description="ABC transporter" evidence="9">
    <location>
        <begin position="595"/>
        <end position="778"/>
    </location>
</feature>
<dbReference type="InterPro" id="IPR003439">
    <property type="entry name" value="ABC_transporter-like_ATP-bd"/>
</dbReference>
<dbReference type="InterPro" id="IPR003593">
    <property type="entry name" value="AAA+_ATPase"/>
</dbReference>
<evidence type="ECO:0000313" key="10">
    <source>
        <dbReference type="EMBL" id="KAH9373209.1"/>
    </source>
</evidence>
<evidence type="ECO:0000256" key="4">
    <source>
        <dbReference type="ARBA" id="ARBA00022840"/>
    </source>
</evidence>
<keyword evidence="6 8" id="KW-0472">Membrane</keyword>
<sequence>MKKSVPTKGVARIILTHVPKSQIQVDDFDTLSANLGDIDVHTLIKFRCHAQLLHKLEEERGELEWLSVYAAALEDVLRKAECGLPESAEQQPNPPAQLSPAQSAPDGTPPSQEHAVEQHLSLVQANRTSAAGMRPNVKQQVGALVLKRLQYARRDFKLPVLMLLLPLSVLLLFVFINQTLIARIMIYSGPLEYSLLKIFGHTVAFFTADENMKVDQEYKRYLTEEEGADVRDLGSDDPSEWMREVAQSNYRRYRARYVIGAEFRSITNVSQLPAGAVVPADHTIEDGDEVTEVTAWHSAYSPHSMAVSVVAASRAFLPGWRLRVVNHPLPRENPKPEPNPVIVIMTRLMCAVFIPVGLAFLAATYVLFPVQERVRNVKLLQLLSGASPAVFWGTSFVVDLALHAFCSLVLLLPFVLLDRHGLYSDFPTLGSIFTLTLSYGFSSIPLAYVVSLLCDQPSTGYVTIASISIVAGMILNVSMTLLYLLPVLTDPPSNETRDTSGLDAALWVFRGIPCFSLAWGVSNCLQMSAGRDVCVMMLVGFALLCLVVLVDSGKASVAYWRTRCAKSPAGGTGTNEERARLARLLSDGRTEQAALVVDNLSKHYGRLQAVRGISFTVRKHECFGLLGMNGAGKTTTFRMLAGDLAPTAGNAYIDDVDLYQARIGYCPQTDVALDFLTGREMLALFGRLRGISEKDLADVIGRTLEFVEMAKYADVTVGKYSGGTRRKLSLAVAFMGSPRVVLLDEPTAAVDPSARRHIWSILLAAKRHLDLAILLSSHW</sequence>
<name>A0A9J6GEH4_HAELO</name>
<dbReference type="SUPFAM" id="SSF52540">
    <property type="entry name" value="P-loop containing nucleoside triphosphate hydrolases"/>
    <property type="match status" value="1"/>
</dbReference>
<evidence type="ECO:0000256" key="1">
    <source>
        <dbReference type="ARBA" id="ARBA00004141"/>
    </source>
</evidence>
<dbReference type="AlphaFoldDB" id="A0A9J6GEH4"/>
<dbReference type="GO" id="GO:0016887">
    <property type="term" value="F:ATP hydrolysis activity"/>
    <property type="evidence" value="ECO:0007669"/>
    <property type="project" value="InterPro"/>
</dbReference>
<evidence type="ECO:0000256" key="7">
    <source>
        <dbReference type="SAM" id="MobiDB-lite"/>
    </source>
</evidence>
<dbReference type="GO" id="GO:0005319">
    <property type="term" value="F:lipid transporter activity"/>
    <property type="evidence" value="ECO:0007669"/>
    <property type="project" value="TreeGrafter"/>
</dbReference>
<accession>A0A9J6GEH4</accession>
<dbReference type="EMBL" id="JABSTR010000006">
    <property type="protein sequence ID" value="KAH9373209.1"/>
    <property type="molecule type" value="Genomic_DNA"/>
</dbReference>
<evidence type="ECO:0000256" key="5">
    <source>
        <dbReference type="ARBA" id="ARBA00022989"/>
    </source>
</evidence>
<dbReference type="Proteomes" id="UP000821853">
    <property type="component" value="Chromosome 4"/>
</dbReference>
<dbReference type="GO" id="GO:0005524">
    <property type="term" value="F:ATP binding"/>
    <property type="evidence" value="ECO:0007669"/>
    <property type="project" value="UniProtKB-KW"/>
</dbReference>
<feature type="transmembrane region" description="Helical" evidence="8">
    <location>
        <begin position="504"/>
        <end position="521"/>
    </location>
</feature>
<feature type="region of interest" description="Disordered" evidence="7">
    <location>
        <begin position="85"/>
        <end position="117"/>
    </location>
</feature>
<reference evidence="10 11" key="1">
    <citation type="journal article" date="2020" name="Cell">
        <title>Large-Scale Comparative Analyses of Tick Genomes Elucidate Their Genetic Diversity and Vector Capacities.</title>
        <authorList>
            <consortium name="Tick Genome and Microbiome Consortium (TIGMIC)"/>
            <person name="Jia N."/>
            <person name="Wang J."/>
            <person name="Shi W."/>
            <person name="Du L."/>
            <person name="Sun Y."/>
            <person name="Zhan W."/>
            <person name="Jiang J.F."/>
            <person name="Wang Q."/>
            <person name="Zhang B."/>
            <person name="Ji P."/>
            <person name="Bell-Sakyi L."/>
            <person name="Cui X.M."/>
            <person name="Yuan T.T."/>
            <person name="Jiang B.G."/>
            <person name="Yang W.F."/>
            <person name="Lam T.T."/>
            <person name="Chang Q.C."/>
            <person name="Ding S.J."/>
            <person name="Wang X.J."/>
            <person name="Zhu J.G."/>
            <person name="Ruan X.D."/>
            <person name="Zhao L."/>
            <person name="Wei J.T."/>
            <person name="Ye R.Z."/>
            <person name="Que T.C."/>
            <person name="Du C.H."/>
            <person name="Zhou Y.H."/>
            <person name="Cheng J.X."/>
            <person name="Dai P.F."/>
            <person name="Guo W.B."/>
            <person name="Han X.H."/>
            <person name="Huang E.J."/>
            <person name="Li L.F."/>
            <person name="Wei W."/>
            <person name="Gao Y.C."/>
            <person name="Liu J.Z."/>
            <person name="Shao H.Z."/>
            <person name="Wang X."/>
            <person name="Wang C.C."/>
            <person name="Yang T.C."/>
            <person name="Huo Q.B."/>
            <person name="Li W."/>
            <person name="Chen H.Y."/>
            <person name="Chen S.E."/>
            <person name="Zhou L.G."/>
            <person name="Ni X.B."/>
            <person name="Tian J.H."/>
            <person name="Sheng Y."/>
            <person name="Liu T."/>
            <person name="Pan Y.S."/>
            <person name="Xia L.Y."/>
            <person name="Li J."/>
            <person name="Zhao F."/>
            <person name="Cao W.C."/>
        </authorList>
    </citation>
    <scope>NUCLEOTIDE SEQUENCE [LARGE SCALE GENOMIC DNA]</scope>
    <source>
        <strain evidence="10">HaeL-2018</strain>
    </source>
</reference>
<feature type="transmembrane region" description="Helical" evidence="8">
    <location>
        <begin position="432"/>
        <end position="454"/>
    </location>
</feature>
<dbReference type="OMA" id="ARIMIYS"/>
<keyword evidence="4" id="KW-0067">ATP-binding</keyword>
<evidence type="ECO:0000259" key="9">
    <source>
        <dbReference type="PROSITE" id="PS50893"/>
    </source>
</evidence>
<dbReference type="Gene3D" id="3.40.50.300">
    <property type="entry name" value="P-loop containing nucleotide triphosphate hydrolases"/>
    <property type="match status" value="1"/>
</dbReference>
<protein>
    <recommendedName>
        <fullName evidence="9">ABC transporter domain-containing protein</fullName>
    </recommendedName>
</protein>
<gene>
    <name evidence="10" type="ORF">HPB48_004954</name>
</gene>
<comment type="caution">
    <text evidence="10">The sequence shown here is derived from an EMBL/GenBank/DDBJ whole genome shotgun (WGS) entry which is preliminary data.</text>
</comment>
<evidence type="ECO:0000256" key="8">
    <source>
        <dbReference type="SAM" id="Phobius"/>
    </source>
</evidence>
<dbReference type="GO" id="GO:0016020">
    <property type="term" value="C:membrane"/>
    <property type="evidence" value="ECO:0007669"/>
    <property type="project" value="UniProtKB-SubCell"/>
</dbReference>
<dbReference type="InterPro" id="IPR027417">
    <property type="entry name" value="P-loop_NTPase"/>
</dbReference>
<organism evidence="10 11">
    <name type="scientific">Haemaphysalis longicornis</name>
    <name type="common">Bush tick</name>
    <dbReference type="NCBI Taxonomy" id="44386"/>
    <lineage>
        <taxon>Eukaryota</taxon>
        <taxon>Metazoa</taxon>
        <taxon>Ecdysozoa</taxon>
        <taxon>Arthropoda</taxon>
        <taxon>Chelicerata</taxon>
        <taxon>Arachnida</taxon>
        <taxon>Acari</taxon>
        <taxon>Parasitiformes</taxon>
        <taxon>Ixodida</taxon>
        <taxon>Ixodoidea</taxon>
        <taxon>Ixodidae</taxon>
        <taxon>Haemaphysalinae</taxon>
        <taxon>Haemaphysalis</taxon>
    </lineage>
</organism>
<dbReference type="SMART" id="SM00382">
    <property type="entry name" value="AAA"/>
    <property type="match status" value="1"/>
</dbReference>
<dbReference type="PANTHER" id="PTHR19229">
    <property type="entry name" value="ATP-BINDING CASSETTE TRANSPORTER SUBFAMILY A ABCA"/>
    <property type="match status" value="1"/>
</dbReference>
<dbReference type="PANTHER" id="PTHR19229:SF250">
    <property type="entry name" value="ABC TRANSPORTER DOMAIN-CONTAINING PROTEIN-RELATED"/>
    <property type="match status" value="1"/>
</dbReference>
<keyword evidence="11" id="KW-1185">Reference proteome</keyword>
<evidence type="ECO:0000256" key="2">
    <source>
        <dbReference type="ARBA" id="ARBA00022692"/>
    </source>
</evidence>
<feature type="transmembrane region" description="Helical" evidence="8">
    <location>
        <begin position="389"/>
        <end position="412"/>
    </location>
</feature>
<dbReference type="Pfam" id="PF12698">
    <property type="entry name" value="ABC2_membrane_3"/>
    <property type="match status" value="1"/>
</dbReference>
<evidence type="ECO:0000256" key="6">
    <source>
        <dbReference type="ARBA" id="ARBA00023136"/>
    </source>
</evidence>